<sequence length="220" mass="24164">MKLLLDSGADTHIADQFSQYTALHTAVLKYPHLQQDAVHLLIEYGANPNAQIRHGATPLHLVDAANPAYDCRSIEMARILLDHGADVNAQNWDERTPLHIAASGGTQAETLAAMYLAHNANVNATDFYGITPLHLAVSKKKSRANIRIVELLLKSGADVNARSVKGRTPLHLAVDAHAPNEVFEWLFEHGADWNSSNGETSLDTPLKKMKERMGDTRTSF</sequence>
<proteinExistence type="predicted"/>
<protein>
    <submittedName>
        <fullName evidence="4">Ankyrin-1</fullName>
    </submittedName>
</protein>
<dbReference type="Proteomes" id="UP000595662">
    <property type="component" value="Chromosome 1"/>
</dbReference>
<name>A0A7T6XID7_PENDI</name>
<keyword evidence="1" id="KW-0677">Repeat</keyword>
<dbReference type="Pfam" id="PF00023">
    <property type="entry name" value="Ank"/>
    <property type="match status" value="2"/>
</dbReference>
<dbReference type="InterPro" id="IPR036770">
    <property type="entry name" value="Ankyrin_rpt-contain_sf"/>
</dbReference>
<dbReference type="EMBL" id="CP060774">
    <property type="protein sequence ID" value="QQK41725.1"/>
    <property type="molecule type" value="Genomic_DNA"/>
</dbReference>
<evidence type="ECO:0000256" key="3">
    <source>
        <dbReference type="PROSITE-ProRule" id="PRU00023"/>
    </source>
</evidence>
<dbReference type="GeneID" id="26235162"/>
<dbReference type="PROSITE" id="PS50297">
    <property type="entry name" value="ANK_REP_REGION"/>
    <property type="match status" value="4"/>
</dbReference>
<dbReference type="PRINTS" id="PR01415">
    <property type="entry name" value="ANKYRIN"/>
</dbReference>
<evidence type="ECO:0000256" key="2">
    <source>
        <dbReference type="ARBA" id="ARBA00023043"/>
    </source>
</evidence>
<dbReference type="PANTHER" id="PTHR24193:SF121">
    <property type="entry name" value="ADA2A-CONTAINING COMPLEX COMPONENT 3, ISOFORM D"/>
    <property type="match status" value="1"/>
</dbReference>
<dbReference type="InterPro" id="IPR002110">
    <property type="entry name" value="Ankyrin_rpt"/>
</dbReference>
<dbReference type="SMART" id="SM00248">
    <property type="entry name" value="ANK"/>
    <property type="match status" value="5"/>
</dbReference>
<feature type="repeat" description="ANK" evidence="3">
    <location>
        <begin position="54"/>
        <end position="92"/>
    </location>
</feature>
<dbReference type="OMA" id="HAPNEVF"/>
<dbReference type="GO" id="GO:0000976">
    <property type="term" value="F:transcription cis-regulatory region binding"/>
    <property type="evidence" value="ECO:0007669"/>
    <property type="project" value="TreeGrafter"/>
</dbReference>
<feature type="repeat" description="ANK" evidence="3">
    <location>
        <begin position="93"/>
        <end position="127"/>
    </location>
</feature>
<dbReference type="InterPro" id="IPR050663">
    <property type="entry name" value="Ankyrin-SOCS_Box"/>
</dbReference>
<reference evidence="4 5" key="1">
    <citation type="submission" date="2020-08" db="EMBL/GenBank/DDBJ databases">
        <title>The completed genome sequence of the pathogenic ascomycete fungus Penicillium digitatum.</title>
        <authorList>
            <person name="Wang M."/>
        </authorList>
    </citation>
    <scope>NUCLEOTIDE SEQUENCE [LARGE SCALE GENOMIC DNA]</scope>
    <source>
        <strain evidence="4 5">PdW03</strain>
    </source>
</reference>
<dbReference type="PANTHER" id="PTHR24193">
    <property type="entry name" value="ANKYRIN REPEAT PROTEIN"/>
    <property type="match status" value="1"/>
</dbReference>
<feature type="repeat" description="ANK" evidence="3">
    <location>
        <begin position="128"/>
        <end position="164"/>
    </location>
</feature>
<dbReference type="VEuPathDB" id="FungiDB:PDIP_68460"/>
<dbReference type="AlphaFoldDB" id="A0A7T6XID7"/>
<evidence type="ECO:0000313" key="4">
    <source>
        <dbReference type="EMBL" id="QQK41725.1"/>
    </source>
</evidence>
<dbReference type="Pfam" id="PF12796">
    <property type="entry name" value="Ank_2"/>
    <property type="match status" value="1"/>
</dbReference>
<dbReference type="GO" id="GO:0005634">
    <property type="term" value="C:nucleus"/>
    <property type="evidence" value="ECO:0007669"/>
    <property type="project" value="TreeGrafter"/>
</dbReference>
<dbReference type="GO" id="GO:0045944">
    <property type="term" value="P:positive regulation of transcription by RNA polymerase II"/>
    <property type="evidence" value="ECO:0007669"/>
    <property type="project" value="TreeGrafter"/>
</dbReference>
<feature type="repeat" description="ANK" evidence="3">
    <location>
        <begin position="165"/>
        <end position="198"/>
    </location>
</feature>
<dbReference type="KEGG" id="pdp:PDIP_68460"/>
<dbReference type="SUPFAM" id="SSF48403">
    <property type="entry name" value="Ankyrin repeat"/>
    <property type="match status" value="1"/>
</dbReference>
<gene>
    <name evidence="4" type="ORF">Pdw03_4579</name>
</gene>
<dbReference type="Gene3D" id="1.25.40.20">
    <property type="entry name" value="Ankyrin repeat-containing domain"/>
    <property type="match status" value="3"/>
</dbReference>
<accession>A0A7T6XID7</accession>
<keyword evidence="2 3" id="KW-0040">ANK repeat</keyword>
<dbReference type="PROSITE" id="PS50088">
    <property type="entry name" value="ANK_REPEAT"/>
    <property type="match status" value="4"/>
</dbReference>
<evidence type="ECO:0000313" key="5">
    <source>
        <dbReference type="Proteomes" id="UP000595662"/>
    </source>
</evidence>
<evidence type="ECO:0000256" key="1">
    <source>
        <dbReference type="ARBA" id="ARBA00022737"/>
    </source>
</evidence>
<organism evidence="4 5">
    <name type="scientific">Penicillium digitatum</name>
    <name type="common">Green mold</name>
    <dbReference type="NCBI Taxonomy" id="36651"/>
    <lineage>
        <taxon>Eukaryota</taxon>
        <taxon>Fungi</taxon>
        <taxon>Dikarya</taxon>
        <taxon>Ascomycota</taxon>
        <taxon>Pezizomycotina</taxon>
        <taxon>Eurotiomycetes</taxon>
        <taxon>Eurotiomycetidae</taxon>
        <taxon>Eurotiales</taxon>
        <taxon>Aspergillaceae</taxon>
        <taxon>Penicillium</taxon>
    </lineage>
</organism>
<dbReference type="RefSeq" id="XP_014531003.1">
    <property type="nucleotide sequence ID" value="XM_014675517.1"/>
</dbReference>